<dbReference type="PANTHER" id="PTHR42760">
    <property type="entry name" value="SHORT-CHAIN DEHYDROGENASES/REDUCTASES FAMILY MEMBER"/>
    <property type="match status" value="1"/>
</dbReference>
<feature type="domain" description="Ketoreductase" evidence="4">
    <location>
        <begin position="23"/>
        <end position="193"/>
    </location>
</feature>
<name>A1TE18_MYCVP</name>
<evidence type="ECO:0000313" key="6">
    <source>
        <dbReference type="Proteomes" id="UP000009159"/>
    </source>
</evidence>
<dbReference type="SMART" id="SM00822">
    <property type="entry name" value="PKS_KR"/>
    <property type="match status" value="1"/>
</dbReference>
<feature type="region of interest" description="Disordered" evidence="3">
    <location>
        <begin position="1"/>
        <end position="22"/>
    </location>
</feature>
<dbReference type="InterPro" id="IPR057326">
    <property type="entry name" value="KR_dom"/>
</dbReference>
<dbReference type="eggNOG" id="COG1028">
    <property type="taxonomic scope" value="Bacteria"/>
</dbReference>
<dbReference type="PROSITE" id="PS00061">
    <property type="entry name" value="ADH_SHORT"/>
    <property type="match status" value="1"/>
</dbReference>
<accession>A1TE18</accession>
<dbReference type="HOGENOM" id="CLU_010194_1_0_11"/>
<evidence type="ECO:0000256" key="1">
    <source>
        <dbReference type="ARBA" id="ARBA00006484"/>
    </source>
</evidence>
<dbReference type="KEGG" id="mva:Mvan_4643"/>
<dbReference type="FunFam" id="3.40.50.720:FF:000084">
    <property type="entry name" value="Short-chain dehydrogenase reductase"/>
    <property type="match status" value="1"/>
</dbReference>
<feature type="compositionally biased region" description="Basic residues" evidence="3">
    <location>
        <begin position="1"/>
        <end position="12"/>
    </location>
</feature>
<evidence type="ECO:0000313" key="5">
    <source>
        <dbReference type="EMBL" id="ABM15418.1"/>
    </source>
</evidence>
<dbReference type="PANTHER" id="PTHR42760:SF40">
    <property type="entry name" value="3-OXOACYL-[ACYL-CARRIER-PROTEIN] REDUCTASE, CHLOROPLASTIC"/>
    <property type="match status" value="1"/>
</dbReference>
<dbReference type="InterPro" id="IPR020904">
    <property type="entry name" value="Sc_DH/Rdtase_CS"/>
</dbReference>
<dbReference type="GO" id="GO:0030497">
    <property type="term" value="P:fatty acid elongation"/>
    <property type="evidence" value="ECO:0007669"/>
    <property type="project" value="TreeGrafter"/>
</dbReference>
<evidence type="ECO:0000256" key="2">
    <source>
        <dbReference type="ARBA" id="ARBA00023002"/>
    </source>
</evidence>
<organism evidence="5 6">
    <name type="scientific">Mycolicibacterium vanbaalenii (strain DSM 7251 / JCM 13017 / BCRC 16820 / KCTC 9966 / NRRL B-24157 / PYR-1)</name>
    <name type="common">Mycobacterium vanbaalenii</name>
    <dbReference type="NCBI Taxonomy" id="350058"/>
    <lineage>
        <taxon>Bacteria</taxon>
        <taxon>Bacillati</taxon>
        <taxon>Actinomycetota</taxon>
        <taxon>Actinomycetes</taxon>
        <taxon>Mycobacteriales</taxon>
        <taxon>Mycobacteriaceae</taxon>
        <taxon>Mycolicibacterium</taxon>
    </lineage>
</organism>
<comment type="similarity">
    <text evidence="1">Belongs to the short-chain dehydrogenases/reductases (SDR) family.</text>
</comment>
<protein>
    <submittedName>
        <fullName evidence="5">Short-chain dehydrogenase/reductase SDR</fullName>
    </submittedName>
</protein>
<dbReference type="GO" id="GO:0016616">
    <property type="term" value="F:oxidoreductase activity, acting on the CH-OH group of donors, NAD or NADP as acceptor"/>
    <property type="evidence" value="ECO:0007669"/>
    <property type="project" value="UniProtKB-ARBA"/>
</dbReference>
<keyword evidence="6" id="KW-1185">Reference proteome</keyword>
<reference evidence="5" key="1">
    <citation type="submission" date="2006-12" db="EMBL/GenBank/DDBJ databases">
        <title>Complete sequence of Mycobacterium vanbaalenii PYR-1.</title>
        <authorList>
            <consortium name="US DOE Joint Genome Institute"/>
            <person name="Copeland A."/>
            <person name="Lucas S."/>
            <person name="Lapidus A."/>
            <person name="Barry K."/>
            <person name="Detter J.C."/>
            <person name="Glavina del Rio T."/>
            <person name="Hammon N."/>
            <person name="Israni S."/>
            <person name="Dalin E."/>
            <person name="Tice H."/>
            <person name="Pitluck S."/>
            <person name="Singan V."/>
            <person name="Schmutz J."/>
            <person name="Larimer F."/>
            <person name="Land M."/>
            <person name="Hauser L."/>
            <person name="Kyrpides N."/>
            <person name="Anderson I.J."/>
            <person name="Miller C."/>
            <person name="Richardson P."/>
        </authorList>
    </citation>
    <scope>NUCLEOTIDE SEQUENCE [LARGE SCALE GENOMIC DNA]</scope>
    <source>
        <strain evidence="5">PYR-1</strain>
    </source>
</reference>
<keyword evidence="2" id="KW-0560">Oxidoreductase</keyword>
<evidence type="ECO:0000256" key="3">
    <source>
        <dbReference type="SAM" id="MobiDB-lite"/>
    </source>
</evidence>
<dbReference type="PRINTS" id="PR00080">
    <property type="entry name" value="SDRFAMILY"/>
</dbReference>
<proteinExistence type="inferred from homology"/>
<dbReference type="Gene3D" id="3.40.50.720">
    <property type="entry name" value="NAD(P)-binding Rossmann-like Domain"/>
    <property type="match status" value="1"/>
</dbReference>
<dbReference type="STRING" id="350058.Mvan_4643"/>
<dbReference type="Pfam" id="PF13561">
    <property type="entry name" value="adh_short_C2"/>
    <property type="match status" value="1"/>
</dbReference>
<dbReference type="Proteomes" id="UP000009159">
    <property type="component" value="Chromosome"/>
</dbReference>
<dbReference type="SUPFAM" id="SSF51735">
    <property type="entry name" value="NAD(P)-binding Rossmann-fold domains"/>
    <property type="match status" value="1"/>
</dbReference>
<dbReference type="InterPro" id="IPR036291">
    <property type="entry name" value="NAD(P)-bd_dom_sf"/>
</dbReference>
<sequence length="274" mass="28319">MERVPHHRRKANRMSDSSDRAGREAVVVGGASGIGWATATALAAEGCRVTIADLNVEGARERAAGLGAEHAAAHVDVTDEDSVQRLFEDAGPIDIAVNCAGFSNVGLITDMTAADFRAVIDVCLTGAFIVTKHAGRHLREGGSLVQISSLNGRQPAAGMSAYCAAKAGLSMLTQVAALELGPRGIRVNAVAPGFVHTPLTAAAASVPGVVEDYVDNTVLGRAGTAEDIANAVVYLCAPGSSWLTGEVLDINGGAHLKRYPDVMGHVMRLVEQSS</sequence>
<dbReference type="PRINTS" id="PR00081">
    <property type="entry name" value="GDHRDH"/>
</dbReference>
<dbReference type="InterPro" id="IPR002347">
    <property type="entry name" value="SDR_fam"/>
</dbReference>
<gene>
    <name evidence="5" type="ordered locus">Mvan_4643</name>
</gene>
<evidence type="ECO:0000259" key="4">
    <source>
        <dbReference type="SMART" id="SM00822"/>
    </source>
</evidence>
<dbReference type="EMBL" id="CP000511">
    <property type="protein sequence ID" value="ABM15418.1"/>
    <property type="molecule type" value="Genomic_DNA"/>
</dbReference>
<dbReference type="AlphaFoldDB" id="A1TE18"/>